<feature type="non-terminal residue" evidence="1">
    <location>
        <position position="1"/>
    </location>
</feature>
<evidence type="ECO:0000313" key="1">
    <source>
        <dbReference type="EMBL" id="KKS21730.1"/>
    </source>
</evidence>
<protein>
    <submittedName>
        <fullName evidence="1">Uncharacterized protein</fullName>
    </submittedName>
</protein>
<comment type="caution">
    <text evidence="1">The sequence shown here is derived from an EMBL/GenBank/DDBJ whole genome shotgun (WGS) entry which is preliminary data.</text>
</comment>
<reference evidence="1 2" key="1">
    <citation type="journal article" date="2015" name="Nature">
        <title>rRNA introns, odd ribosomes, and small enigmatic genomes across a large radiation of phyla.</title>
        <authorList>
            <person name="Brown C.T."/>
            <person name="Hug L.A."/>
            <person name="Thomas B.C."/>
            <person name="Sharon I."/>
            <person name="Castelle C.J."/>
            <person name="Singh A."/>
            <person name="Wilkins M.J."/>
            <person name="Williams K.H."/>
            <person name="Banfield J.F."/>
        </authorList>
    </citation>
    <scope>NUCLEOTIDE SEQUENCE [LARGE SCALE GENOMIC DNA]</scope>
</reference>
<sequence length="26" mass="3163">MYFNAKHTNQEEINSIKNRVLEKLEL</sequence>
<accession>A0A0G0X9X7</accession>
<name>A0A0G0X9X7_UNCKA</name>
<dbReference type="Proteomes" id="UP000034920">
    <property type="component" value="Unassembled WGS sequence"/>
</dbReference>
<dbReference type="AlphaFoldDB" id="A0A0G0X9X7"/>
<proteinExistence type="predicted"/>
<organism evidence="1 2">
    <name type="scientific">candidate division WWE3 bacterium GW2011_GWA1_41_8</name>
    <dbReference type="NCBI Taxonomy" id="1619103"/>
    <lineage>
        <taxon>Bacteria</taxon>
        <taxon>Katanobacteria</taxon>
    </lineage>
</organism>
<dbReference type="EMBL" id="LCCA01000021">
    <property type="protein sequence ID" value="KKS21730.1"/>
    <property type="molecule type" value="Genomic_DNA"/>
</dbReference>
<gene>
    <name evidence="1" type="ORF">UU80_C0021G0001</name>
</gene>
<evidence type="ECO:0000313" key="2">
    <source>
        <dbReference type="Proteomes" id="UP000034920"/>
    </source>
</evidence>